<feature type="compositionally biased region" description="Basic and acidic residues" evidence="1">
    <location>
        <begin position="32"/>
        <end position="53"/>
    </location>
</feature>
<gene>
    <name evidence="2" type="ORF">AVDCRST_MAG15-2723</name>
</gene>
<proteinExistence type="predicted"/>
<feature type="region of interest" description="Disordered" evidence="1">
    <location>
        <begin position="125"/>
        <end position="201"/>
    </location>
</feature>
<reference evidence="2" key="1">
    <citation type="submission" date="2020-02" db="EMBL/GenBank/DDBJ databases">
        <authorList>
            <person name="Meier V. D."/>
        </authorList>
    </citation>
    <scope>NUCLEOTIDE SEQUENCE</scope>
    <source>
        <strain evidence="2">AVDCRST_MAG15</strain>
    </source>
</reference>
<dbReference type="AlphaFoldDB" id="A0A6J4Q0U3"/>
<protein>
    <submittedName>
        <fullName evidence="2">Uncharacterized protein</fullName>
    </submittedName>
</protein>
<feature type="compositionally biased region" description="Low complexity" evidence="1">
    <location>
        <begin position="129"/>
        <end position="142"/>
    </location>
</feature>
<sequence length="311" mass="33247">ERHARRGWSARGCGPRRPARPSHDPLPCPAARDGERHPRGRRLPPDPARRKPDACASARNLWRPAARQGAAGTAPPVGKGRGVAARSDARRGRPRPRLWARAVRPGHHPARLQRGGHRVCDDGPRARPHAAGAGAGPAWPAAFPSARGRDPGRDRRRTDRHLLLGPRGAARALPIPQALPRAPRRRRGPEPPPRTRGGERGCLARQLSGLSAYRAGHGRAGGEPPRPDAGPLGADPAHRLRGGAFLGRRRGPAGVRPRHVDAVAPCGLRRGAGSCPVPSALRPARIRLRHRLAYKDGRGPCDQMAPGPCAL</sequence>
<name>A0A6J4Q0U3_9RHOB</name>
<feature type="compositionally biased region" description="Basic and acidic residues" evidence="1">
    <location>
        <begin position="147"/>
        <end position="162"/>
    </location>
</feature>
<accession>A0A6J4Q0U3</accession>
<organism evidence="2">
    <name type="scientific">uncultured Rubellimicrobium sp</name>
    <dbReference type="NCBI Taxonomy" id="543078"/>
    <lineage>
        <taxon>Bacteria</taxon>
        <taxon>Pseudomonadati</taxon>
        <taxon>Pseudomonadota</taxon>
        <taxon>Alphaproteobacteria</taxon>
        <taxon>Rhodobacterales</taxon>
        <taxon>Roseobacteraceae</taxon>
        <taxon>Rubellimicrobium</taxon>
        <taxon>environmental samples</taxon>
    </lineage>
</organism>
<evidence type="ECO:0000313" key="2">
    <source>
        <dbReference type="EMBL" id="CAA9429129.1"/>
    </source>
</evidence>
<feature type="non-terminal residue" evidence="2">
    <location>
        <position position="1"/>
    </location>
</feature>
<feature type="non-terminal residue" evidence="2">
    <location>
        <position position="311"/>
    </location>
</feature>
<feature type="compositionally biased region" description="Low complexity" evidence="1">
    <location>
        <begin position="163"/>
        <end position="181"/>
    </location>
</feature>
<feature type="region of interest" description="Disordered" evidence="1">
    <location>
        <begin position="1"/>
        <end position="98"/>
    </location>
</feature>
<evidence type="ECO:0000256" key="1">
    <source>
        <dbReference type="SAM" id="MobiDB-lite"/>
    </source>
</evidence>
<dbReference type="EMBL" id="CADCUU010000409">
    <property type="protein sequence ID" value="CAA9429129.1"/>
    <property type="molecule type" value="Genomic_DNA"/>
</dbReference>